<evidence type="ECO:0000313" key="2">
    <source>
        <dbReference type="Proteomes" id="UP001055167"/>
    </source>
</evidence>
<accession>A0ABQ4QUV2</accession>
<protein>
    <recommendedName>
        <fullName evidence="3">DUF2441 domain-containing protein</fullName>
    </recommendedName>
</protein>
<reference evidence="1" key="2">
    <citation type="submission" date="2021-08" db="EMBL/GenBank/DDBJ databases">
        <authorList>
            <person name="Tani A."/>
            <person name="Ola A."/>
            <person name="Ogura Y."/>
            <person name="Katsura K."/>
            <person name="Hayashi T."/>
        </authorList>
    </citation>
    <scope>NUCLEOTIDE SEQUENCE</scope>
    <source>
        <strain evidence="1">KCTC 52305</strain>
    </source>
</reference>
<proteinExistence type="predicted"/>
<evidence type="ECO:0000313" key="1">
    <source>
        <dbReference type="EMBL" id="GJD48367.1"/>
    </source>
</evidence>
<reference evidence="1" key="1">
    <citation type="journal article" date="2021" name="Front. Microbiol.">
        <title>Comprehensive Comparative Genomics and Phenotyping of Methylobacterium Species.</title>
        <authorList>
            <person name="Alessa O."/>
            <person name="Ogura Y."/>
            <person name="Fujitani Y."/>
            <person name="Takami H."/>
            <person name="Hayashi T."/>
            <person name="Sahin N."/>
            <person name="Tani A."/>
        </authorList>
    </citation>
    <scope>NUCLEOTIDE SEQUENCE</scope>
    <source>
        <strain evidence="1">KCTC 52305</strain>
    </source>
</reference>
<keyword evidence="2" id="KW-1185">Reference proteome</keyword>
<gene>
    <name evidence="1" type="ORF">OPKNFCMD_1085</name>
</gene>
<comment type="caution">
    <text evidence="1">The sequence shown here is derived from an EMBL/GenBank/DDBJ whole genome shotgun (WGS) entry which is preliminary data.</text>
</comment>
<organism evidence="1 2">
    <name type="scientific">Methylobacterium crusticola</name>
    <dbReference type="NCBI Taxonomy" id="1697972"/>
    <lineage>
        <taxon>Bacteria</taxon>
        <taxon>Pseudomonadati</taxon>
        <taxon>Pseudomonadota</taxon>
        <taxon>Alphaproteobacteria</taxon>
        <taxon>Hyphomicrobiales</taxon>
        <taxon>Methylobacteriaceae</taxon>
        <taxon>Methylobacterium</taxon>
    </lineage>
</organism>
<dbReference type="Proteomes" id="UP001055167">
    <property type="component" value="Unassembled WGS sequence"/>
</dbReference>
<name>A0ABQ4QUV2_9HYPH</name>
<sequence>MANLFYASRHYRKPGEIVCPGHYGRMIGISGASHFHFAREQILETARRSRYSEKPSRLRCIFACRNEQDVRRYVDEQVARHPGRIREPLYEVETTDPRPLMHHGDWAVAELVMGGGPEAEVAADRYWQGVQGPARPEAPGTFMEVITTSPLLVLRRLA</sequence>
<dbReference type="SUPFAM" id="SSF56399">
    <property type="entry name" value="ADP-ribosylation"/>
    <property type="match status" value="1"/>
</dbReference>
<dbReference type="EMBL" id="BPQH01000003">
    <property type="protein sequence ID" value="GJD48367.1"/>
    <property type="molecule type" value="Genomic_DNA"/>
</dbReference>
<evidence type="ECO:0008006" key="3">
    <source>
        <dbReference type="Google" id="ProtNLM"/>
    </source>
</evidence>